<dbReference type="Pfam" id="PF07494">
    <property type="entry name" value="Reg_prop"/>
    <property type="match status" value="1"/>
</dbReference>
<proteinExistence type="predicted"/>
<evidence type="ECO:0000313" key="4">
    <source>
        <dbReference type="EMBL" id="RYU96011.1"/>
    </source>
</evidence>
<dbReference type="Gene3D" id="2.60.40.10">
    <property type="entry name" value="Immunoglobulins"/>
    <property type="match status" value="1"/>
</dbReference>
<evidence type="ECO:0000259" key="3">
    <source>
        <dbReference type="Pfam" id="PF07495"/>
    </source>
</evidence>
<dbReference type="OrthoDB" id="6190788at2"/>
<comment type="caution">
    <text evidence="4">The sequence shown here is derived from an EMBL/GenBank/DDBJ whole genome shotgun (WGS) entry which is preliminary data.</text>
</comment>
<evidence type="ECO:0000256" key="1">
    <source>
        <dbReference type="SAM" id="Phobius"/>
    </source>
</evidence>
<dbReference type="Pfam" id="PF07495">
    <property type="entry name" value="Y_Y_Y"/>
    <property type="match status" value="1"/>
</dbReference>
<sequence length="1048" mass="122290">MRTGQLIFFFFLLCISENLSAQYIFDNIKTKDGLSYKQVISILHDSEGYYWFGTLNGLNRFDGSTIKVFNKANKNTTGLPEDYVSSIAENTDGKLWLSTPAGVTVFNKWTQTFTNVAFENYAKPINVIKLIRNKHHVIWAFTYDEGLFWYNQQKQKFVHFAGDSILKNIGIFRLGIAEDTLRSGFWISTQQGLHFVDYEQSKIYNHAYNPKKWEVLNNHNITAVALDNEANLWYSDQTDQAIHHFDFRTKADKQWKELLKKPLIKLGDGANKLFVDSQGTLWISSWKYRSFYLKKGAKDIEQFEYAIADPNDLGYGFFYDCYEDTKGTVWVGTLNGVSRWRVSHSLENIIHIPSYKAYIDVEFASVNDIYLGENNDYWIAKEDGLFYLKNLQAPAERYVVSPTVLNKNEILSATLINKEVWCTTYLGLIAFNPATKQFRDISIPSIQASEAGQAYTQNKNRPFITKIFVSKGILPDKEEEANSLWLYSFRDGFYTYNLKTKNTKKYPVDAGPCTMIQQTKSGEMIACMEDGIWIFDRKLQKFRKIPADCLKDIFCHKIAEDKDGYLWVGTNKGLYQIDINGKCIFKMTTSDGLLMNSVSQLAFDQLNNLWLGTHSGILGYLNIKTKTYAVFDFNTRLPFHEYWANFRQNKKTGQFIITVFDEMLIINPQKLQNKEAIQKPIITDIQVFEKEMPFTEKDKLNLTYQQNYFTINFSSPDHRDNVALQYAYKLEGYDDNWIYCGRKLSASYTNVPGGDYQFLVKVIDNQGKRQEKTTTFTIYVKPPFWETWWFRSIMFVLFVAIMYWVWLLFRKRQEELKLIEEKERKILEFNKLLAESKLTALRTQMNPHFVFNCLNSIQECIVFEKYKEAQGYLQKFSRLMRLVLQNSDKNLVPLSQEIEMLKLYLELEKLRFTEKFTYELMYDTNEIDAETIEIPPMLLQPFVENALWHGLLPKKEDRKLLLSFRLSEDDILACVIEDNGIGRQKSYLLKKNQTVTKKHESKGIRITQDRLNLISLQHKQHARIEIIDKEDNDGNPTGTKVIIELAVG</sequence>
<dbReference type="Gene3D" id="2.130.10.10">
    <property type="entry name" value="YVTN repeat-like/Quinoprotein amine dehydrogenase"/>
    <property type="match status" value="3"/>
</dbReference>
<dbReference type="SUPFAM" id="SSF55874">
    <property type="entry name" value="ATPase domain of HSP90 chaperone/DNA topoisomerase II/histidine kinase"/>
    <property type="match status" value="1"/>
</dbReference>
<feature type="domain" description="Signal transduction histidine kinase internal region" evidence="2">
    <location>
        <begin position="837"/>
        <end position="916"/>
    </location>
</feature>
<dbReference type="SUPFAM" id="SSF101898">
    <property type="entry name" value="NHL repeat"/>
    <property type="match status" value="1"/>
</dbReference>
<feature type="domain" description="Two component regulator three Y" evidence="3">
    <location>
        <begin position="723"/>
        <end position="781"/>
    </location>
</feature>
<dbReference type="SUPFAM" id="SSF63829">
    <property type="entry name" value="Calcium-dependent phosphotriesterase"/>
    <property type="match status" value="1"/>
</dbReference>
<dbReference type="EMBL" id="SEWF01000010">
    <property type="protein sequence ID" value="RYU96011.1"/>
    <property type="molecule type" value="Genomic_DNA"/>
</dbReference>
<dbReference type="Gene3D" id="3.30.565.10">
    <property type="entry name" value="Histidine kinase-like ATPase, C-terminal domain"/>
    <property type="match status" value="1"/>
</dbReference>
<dbReference type="RefSeq" id="WP_130020618.1">
    <property type="nucleotide sequence ID" value="NZ_SEWF01000010.1"/>
</dbReference>
<evidence type="ECO:0000259" key="2">
    <source>
        <dbReference type="Pfam" id="PF06580"/>
    </source>
</evidence>
<keyword evidence="1" id="KW-0472">Membrane</keyword>
<accession>A0A4Q5M1C0</accession>
<keyword evidence="1" id="KW-1133">Transmembrane helix</keyword>
<dbReference type="PANTHER" id="PTHR34220">
    <property type="entry name" value="SENSOR HISTIDINE KINASE YPDA"/>
    <property type="match status" value="1"/>
</dbReference>
<keyword evidence="1" id="KW-0812">Transmembrane</keyword>
<gene>
    <name evidence="4" type="ORF">EWM59_08930</name>
</gene>
<dbReference type="InterPro" id="IPR010559">
    <property type="entry name" value="Sig_transdc_His_kin_internal"/>
</dbReference>
<dbReference type="InterPro" id="IPR011123">
    <property type="entry name" value="Y_Y_Y"/>
</dbReference>
<dbReference type="InterPro" id="IPR050640">
    <property type="entry name" value="Bact_2-comp_sensor_kinase"/>
</dbReference>
<reference evidence="4 5" key="1">
    <citation type="submission" date="2019-02" db="EMBL/GenBank/DDBJ databases">
        <title>Bacterial novel species Emticicia sp. 17J42-9 isolated from soil.</title>
        <authorList>
            <person name="Jung H.-Y."/>
        </authorList>
    </citation>
    <scope>NUCLEOTIDE SEQUENCE [LARGE SCALE GENOMIC DNA]</scope>
    <source>
        <strain evidence="4 5">17J42-9</strain>
    </source>
</reference>
<dbReference type="GO" id="GO:0016020">
    <property type="term" value="C:membrane"/>
    <property type="evidence" value="ECO:0007669"/>
    <property type="project" value="InterPro"/>
</dbReference>
<dbReference type="InterPro" id="IPR013783">
    <property type="entry name" value="Ig-like_fold"/>
</dbReference>
<evidence type="ECO:0000313" key="5">
    <source>
        <dbReference type="Proteomes" id="UP000293162"/>
    </source>
</evidence>
<protein>
    <recommendedName>
        <fullName evidence="6">Signal transduction histidine kinase internal region domain-containing protein</fullName>
    </recommendedName>
</protein>
<evidence type="ECO:0008006" key="6">
    <source>
        <dbReference type="Google" id="ProtNLM"/>
    </source>
</evidence>
<name>A0A4Q5M1C0_9BACT</name>
<dbReference type="InterPro" id="IPR036890">
    <property type="entry name" value="HATPase_C_sf"/>
</dbReference>
<dbReference type="Proteomes" id="UP000293162">
    <property type="component" value="Unassembled WGS sequence"/>
</dbReference>
<dbReference type="InterPro" id="IPR015943">
    <property type="entry name" value="WD40/YVTN_repeat-like_dom_sf"/>
</dbReference>
<dbReference type="PANTHER" id="PTHR34220:SF7">
    <property type="entry name" value="SENSOR HISTIDINE KINASE YPDA"/>
    <property type="match status" value="1"/>
</dbReference>
<feature type="transmembrane region" description="Helical" evidence="1">
    <location>
        <begin position="788"/>
        <end position="809"/>
    </location>
</feature>
<keyword evidence="5" id="KW-1185">Reference proteome</keyword>
<dbReference type="GO" id="GO:0000155">
    <property type="term" value="F:phosphorelay sensor kinase activity"/>
    <property type="evidence" value="ECO:0007669"/>
    <property type="project" value="InterPro"/>
</dbReference>
<dbReference type="AlphaFoldDB" id="A0A4Q5M1C0"/>
<organism evidence="4 5">
    <name type="scientific">Emticicia agri</name>
    <dbReference type="NCBI Taxonomy" id="2492393"/>
    <lineage>
        <taxon>Bacteria</taxon>
        <taxon>Pseudomonadati</taxon>
        <taxon>Bacteroidota</taxon>
        <taxon>Cytophagia</taxon>
        <taxon>Cytophagales</taxon>
        <taxon>Leadbetterellaceae</taxon>
        <taxon>Emticicia</taxon>
    </lineage>
</organism>
<dbReference type="Pfam" id="PF06580">
    <property type="entry name" value="His_kinase"/>
    <property type="match status" value="1"/>
</dbReference>
<dbReference type="InterPro" id="IPR011110">
    <property type="entry name" value="Reg_prop"/>
</dbReference>